<keyword evidence="2 4" id="KW-0238">DNA-binding</keyword>
<reference evidence="6 7" key="1">
    <citation type="submission" date="2019-10" db="EMBL/GenBank/DDBJ databases">
        <title>Whole-genome sequence of the purple nonsulfur photosynthetic bacterium Rhodocyclus tenuis.</title>
        <authorList>
            <person name="Kyndt J.A."/>
            <person name="Meyer T.E."/>
        </authorList>
    </citation>
    <scope>NUCLEOTIDE SEQUENCE [LARGE SCALE GENOMIC DNA]</scope>
    <source>
        <strain evidence="6 7">DSM 110</strain>
    </source>
</reference>
<dbReference type="Proteomes" id="UP000480275">
    <property type="component" value="Unassembled WGS sequence"/>
</dbReference>
<accession>A0A6L5K0D5</accession>
<sequence length="215" mass="23883">MTSERTGPGRPPRLHQDGLDTRNALIRCGVEILTEKSFAATSIGDILGRLNVPKGSFYHYFDSKEAFGCAVIDSYAEYFAHKLDRLFGNDKEPPLQRIANFIADAERGMERYHFQRGCLIGNLGQEMNCLPEAFRDKLEATFVAWQRRLAACLREAQQEGSLDAAADCCQLAAFFWIGWEGAVLRAKLIGNVAPLRTFASGFFGGLPRQTRAEGA</sequence>
<dbReference type="OrthoDB" id="9809772at2"/>
<feature type="domain" description="HTH tetR-type" evidence="5">
    <location>
        <begin position="19"/>
        <end position="79"/>
    </location>
</feature>
<dbReference type="Gene3D" id="1.10.357.10">
    <property type="entry name" value="Tetracycline Repressor, domain 2"/>
    <property type="match status" value="1"/>
</dbReference>
<evidence type="ECO:0000256" key="2">
    <source>
        <dbReference type="ARBA" id="ARBA00023125"/>
    </source>
</evidence>
<evidence type="ECO:0000256" key="4">
    <source>
        <dbReference type="PROSITE-ProRule" id="PRU00335"/>
    </source>
</evidence>
<dbReference type="SUPFAM" id="SSF46689">
    <property type="entry name" value="Homeodomain-like"/>
    <property type="match status" value="1"/>
</dbReference>
<name>A0A6L5K0D5_RHOTE</name>
<evidence type="ECO:0000313" key="7">
    <source>
        <dbReference type="Proteomes" id="UP000480275"/>
    </source>
</evidence>
<evidence type="ECO:0000259" key="5">
    <source>
        <dbReference type="PROSITE" id="PS50977"/>
    </source>
</evidence>
<dbReference type="EMBL" id="WIXJ01000009">
    <property type="protein sequence ID" value="MQY52374.1"/>
    <property type="molecule type" value="Genomic_DNA"/>
</dbReference>
<evidence type="ECO:0000313" key="6">
    <source>
        <dbReference type="EMBL" id="MQY52374.1"/>
    </source>
</evidence>
<gene>
    <name evidence="6" type="ORF">GHK24_11380</name>
</gene>
<dbReference type="GO" id="GO:0003677">
    <property type="term" value="F:DNA binding"/>
    <property type="evidence" value="ECO:0007669"/>
    <property type="project" value="UniProtKB-UniRule"/>
</dbReference>
<dbReference type="Pfam" id="PF16925">
    <property type="entry name" value="TetR_C_13"/>
    <property type="match status" value="1"/>
</dbReference>
<dbReference type="PANTHER" id="PTHR47506:SF6">
    <property type="entry name" value="HTH-TYPE TRANSCRIPTIONAL REPRESSOR NEMR"/>
    <property type="match status" value="1"/>
</dbReference>
<protein>
    <submittedName>
        <fullName evidence="6">TetR family transcriptional regulator</fullName>
    </submittedName>
</protein>
<proteinExistence type="predicted"/>
<organism evidence="6 7">
    <name type="scientific">Rhodocyclus tenuis</name>
    <name type="common">Rhodospirillum tenue</name>
    <dbReference type="NCBI Taxonomy" id="1066"/>
    <lineage>
        <taxon>Bacteria</taxon>
        <taxon>Pseudomonadati</taxon>
        <taxon>Pseudomonadota</taxon>
        <taxon>Betaproteobacteria</taxon>
        <taxon>Rhodocyclales</taxon>
        <taxon>Rhodocyclaceae</taxon>
        <taxon>Rhodocyclus</taxon>
    </lineage>
</organism>
<dbReference type="PANTHER" id="PTHR47506">
    <property type="entry name" value="TRANSCRIPTIONAL REGULATORY PROTEIN"/>
    <property type="match status" value="1"/>
</dbReference>
<comment type="caution">
    <text evidence="6">The sequence shown here is derived from an EMBL/GenBank/DDBJ whole genome shotgun (WGS) entry which is preliminary data.</text>
</comment>
<dbReference type="PROSITE" id="PS50977">
    <property type="entry name" value="HTH_TETR_2"/>
    <property type="match status" value="1"/>
</dbReference>
<dbReference type="Pfam" id="PF00440">
    <property type="entry name" value="TetR_N"/>
    <property type="match status" value="1"/>
</dbReference>
<evidence type="ECO:0000256" key="3">
    <source>
        <dbReference type="ARBA" id="ARBA00023163"/>
    </source>
</evidence>
<keyword evidence="1" id="KW-0805">Transcription regulation</keyword>
<evidence type="ECO:0000256" key="1">
    <source>
        <dbReference type="ARBA" id="ARBA00023015"/>
    </source>
</evidence>
<dbReference type="InterPro" id="IPR001647">
    <property type="entry name" value="HTH_TetR"/>
</dbReference>
<dbReference type="InterPro" id="IPR009057">
    <property type="entry name" value="Homeodomain-like_sf"/>
</dbReference>
<feature type="DNA-binding region" description="H-T-H motif" evidence="4">
    <location>
        <begin position="42"/>
        <end position="61"/>
    </location>
</feature>
<dbReference type="AlphaFoldDB" id="A0A6L5K0D5"/>
<keyword evidence="3" id="KW-0804">Transcription</keyword>
<dbReference type="SUPFAM" id="SSF48498">
    <property type="entry name" value="Tetracyclin repressor-like, C-terminal domain"/>
    <property type="match status" value="1"/>
</dbReference>
<dbReference type="InterPro" id="IPR036271">
    <property type="entry name" value="Tet_transcr_reg_TetR-rel_C_sf"/>
</dbReference>
<dbReference type="InterPro" id="IPR011075">
    <property type="entry name" value="TetR_C"/>
</dbReference>